<dbReference type="SUPFAM" id="SSF52540">
    <property type="entry name" value="P-loop containing nucleoside triphosphate hydrolases"/>
    <property type="match status" value="1"/>
</dbReference>
<dbReference type="GO" id="GO:0005524">
    <property type="term" value="F:ATP binding"/>
    <property type="evidence" value="ECO:0007669"/>
    <property type="project" value="UniProtKB-KW"/>
</dbReference>
<evidence type="ECO:0000256" key="4">
    <source>
        <dbReference type="ARBA" id="ARBA00022840"/>
    </source>
</evidence>
<dbReference type="Proteomes" id="UP000264445">
    <property type="component" value="Unassembled WGS sequence"/>
</dbReference>
<dbReference type="PANTHER" id="PTHR43776">
    <property type="entry name" value="TRANSPORT ATP-BINDING PROTEIN"/>
    <property type="match status" value="1"/>
</dbReference>
<dbReference type="PROSITE" id="PS50893">
    <property type="entry name" value="ABC_TRANSPORTER_2"/>
    <property type="match status" value="1"/>
</dbReference>
<dbReference type="GO" id="GO:0055085">
    <property type="term" value="P:transmembrane transport"/>
    <property type="evidence" value="ECO:0007669"/>
    <property type="project" value="UniProtKB-ARBA"/>
</dbReference>
<keyword evidence="4 6" id="KW-0067">ATP-binding</keyword>
<evidence type="ECO:0000256" key="1">
    <source>
        <dbReference type="ARBA" id="ARBA00005417"/>
    </source>
</evidence>
<accession>A0A101E3G6</accession>
<dbReference type="Pfam" id="PF00005">
    <property type="entry name" value="ABC_tran"/>
    <property type="match status" value="1"/>
</dbReference>
<dbReference type="GO" id="GO:0015833">
    <property type="term" value="P:peptide transport"/>
    <property type="evidence" value="ECO:0007669"/>
    <property type="project" value="InterPro"/>
</dbReference>
<sequence length="326" mass="36845">MSKIIEIKDVSKVFSRGFFKKKHRVVLEDINLEISKGDRLVIVGESGMGKTTLARIMADLEKPSSGEVLWFGEDIHKIDKRRRKELRGKVQYVHQDPYASLHPAKTIYKIIADPLANAQRVNGKTLYQRTKDLLEKIGLVPAEYFFNKYPHHLSGGGRQRLAIARALTTDPEVIIADEPISMIDMSLRAAIIKLFKDLNDLYGIAVVLVLHDIGAAKYFTFEKGEIVVLYGGKIVEKGRGIRILENPVHPYTRVLINSSPIADPELARNRVLEQLRSYDVPIRTKESKGCPFAHACNYYTEKCKEEDPPLVTIEEGHQVACHVFGK</sequence>
<dbReference type="InterPro" id="IPR013563">
    <property type="entry name" value="Oligopep_ABC_C"/>
</dbReference>
<evidence type="ECO:0000259" key="5">
    <source>
        <dbReference type="PROSITE" id="PS50893"/>
    </source>
</evidence>
<dbReference type="InterPro" id="IPR050319">
    <property type="entry name" value="ABC_transp_ATP-bind"/>
</dbReference>
<dbReference type="InterPro" id="IPR027417">
    <property type="entry name" value="P-loop_NTPase"/>
</dbReference>
<evidence type="ECO:0000313" key="6">
    <source>
        <dbReference type="EMBL" id="HBT50183.1"/>
    </source>
</evidence>
<evidence type="ECO:0000256" key="2">
    <source>
        <dbReference type="ARBA" id="ARBA00022448"/>
    </source>
</evidence>
<gene>
    <name evidence="6" type="ORF">DEA61_10465</name>
</gene>
<dbReference type="CDD" id="cd03257">
    <property type="entry name" value="ABC_NikE_OppD_transporters"/>
    <property type="match status" value="1"/>
</dbReference>
<dbReference type="InterPro" id="IPR003593">
    <property type="entry name" value="AAA+_ATPase"/>
</dbReference>
<dbReference type="SMART" id="SM00382">
    <property type="entry name" value="AAA"/>
    <property type="match status" value="1"/>
</dbReference>
<keyword evidence="2" id="KW-0813">Transport</keyword>
<dbReference type="PANTHER" id="PTHR43776:SF7">
    <property type="entry name" value="D,D-DIPEPTIDE TRANSPORT ATP-BINDING PROTEIN DDPF-RELATED"/>
    <property type="match status" value="1"/>
</dbReference>
<dbReference type="Pfam" id="PF08352">
    <property type="entry name" value="oligo_HPY"/>
    <property type="match status" value="1"/>
</dbReference>
<reference evidence="6 7" key="1">
    <citation type="journal article" date="2018" name="Nat. Biotechnol.">
        <title>A standardized bacterial taxonomy based on genome phylogeny substantially revises the tree of life.</title>
        <authorList>
            <person name="Parks D.H."/>
            <person name="Chuvochina M."/>
            <person name="Waite D.W."/>
            <person name="Rinke C."/>
            <person name="Skarshewski A."/>
            <person name="Chaumeil P.A."/>
            <person name="Hugenholtz P."/>
        </authorList>
    </citation>
    <scope>NUCLEOTIDE SEQUENCE [LARGE SCALE GENOMIC DNA]</scope>
    <source>
        <strain evidence="6">UBA12544</strain>
    </source>
</reference>
<dbReference type="GO" id="GO:0016887">
    <property type="term" value="F:ATP hydrolysis activity"/>
    <property type="evidence" value="ECO:0007669"/>
    <property type="project" value="InterPro"/>
</dbReference>
<protein>
    <submittedName>
        <fullName evidence="6">Dipeptide/oligopeptide/nickel ABC transporter ATP-binding protein</fullName>
    </submittedName>
</protein>
<organism evidence="6 7">
    <name type="scientific">Caldanaerobacter subterraneus</name>
    <dbReference type="NCBI Taxonomy" id="911092"/>
    <lineage>
        <taxon>Bacteria</taxon>
        <taxon>Bacillati</taxon>
        <taxon>Bacillota</taxon>
        <taxon>Clostridia</taxon>
        <taxon>Thermoanaerobacterales</taxon>
        <taxon>Thermoanaerobacteraceae</taxon>
        <taxon>Caldanaerobacter</taxon>
    </lineage>
</organism>
<dbReference type="EMBL" id="DOLB01000155">
    <property type="protein sequence ID" value="HBT50183.1"/>
    <property type="molecule type" value="Genomic_DNA"/>
</dbReference>
<dbReference type="NCBIfam" id="TIGR01727">
    <property type="entry name" value="oligo_HPY"/>
    <property type="match status" value="1"/>
</dbReference>
<dbReference type="RefSeq" id="WP_278429499.1">
    <property type="nucleotide sequence ID" value="NZ_DOLB01000155.1"/>
</dbReference>
<evidence type="ECO:0000313" key="7">
    <source>
        <dbReference type="Proteomes" id="UP000264445"/>
    </source>
</evidence>
<keyword evidence="3" id="KW-0547">Nucleotide-binding</keyword>
<dbReference type="InterPro" id="IPR003439">
    <property type="entry name" value="ABC_transporter-like_ATP-bd"/>
</dbReference>
<comment type="similarity">
    <text evidence="1">Belongs to the ABC transporter superfamily.</text>
</comment>
<feature type="domain" description="ABC transporter" evidence="5">
    <location>
        <begin position="5"/>
        <end position="256"/>
    </location>
</feature>
<proteinExistence type="inferred from homology"/>
<dbReference type="Gene3D" id="3.40.50.300">
    <property type="entry name" value="P-loop containing nucleotide triphosphate hydrolases"/>
    <property type="match status" value="1"/>
</dbReference>
<comment type="caution">
    <text evidence="6">The sequence shown here is derived from an EMBL/GenBank/DDBJ whole genome shotgun (WGS) entry which is preliminary data.</text>
</comment>
<evidence type="ECO:0000256" key="3">
    <source>
        <dbReference type="ARBA" id="ARBA00022741"/>
    </source>
</evidence>
<dbReference type="AlphaFoldDB" id="A0A101E3G6"/>
<name>A0A101E3G6_9THEO</name>